<dbReference type="InterPro" id="IPR036676">
    <property type="entry name" value="PurM-like_C_sf"/>
</dbReference>
<evidence type="ECO:0000259" key="7">
    <source>
        <dbReference type="Pfam" id="PF02769"/>
    </source>
</evidence>
<dbReference type="SUPFAM" id="SSF56042">
    <property type="entry name" value="PurM C-terminal domain-like"/>
    <property type="match status" value="1"/>
</dbReference>
<dbReference type="PIRSF" id="PIRSF036407">
    <property type="entry name" value="Selenphspht_syn"/>
    <property type="match status" value="1"/>
</dbReference>
<dbReference type="SUPFAM" id="SSF55326">
    <property type="entry name" value="PurM N-terminal domain-like"/>
    <property type="match status" value="1"/>
</dbReference>
<dbReference type="Pfam" id="PF00586">
    <property type="entry name" value="AIRS"/>
    <property type="match status" value="1"/>
</dbReference>
<dbReference type="PANTHER" id="PTHR10256">
    <property type="entry name" value="SELENIDE, WATER DIKINASE"/>
    <property type="match status" value="1"/>
</dbReference>
<keyword evidence="5" id="KW-0711">Selenium</keyword>
<feature type="domain" description="PurM-like C-terminal" evidence="7">
    <location>
        <begin position="174"/>
        <end position="342"/>
    </location>
</feature>
<gene>
    <name evidence="8" type="primary">CSON003452</name>
</gene>
<evidence type="ECO:0000256" key="3">
    <source>
        <dbReference type="ARBA" id="ARBA00022777"/>
    </source>
</evidence>
<protein>
    <submittedName>
        <fullName evidence="8">CSON003452 protein</fullName>
    </submittedName>
</protein>
<evidence type="ECO:0000256" key="5">
    <source>
        <dbReference type="ARBA" id="ARBA00023266"/>
    </source>
</evidence>
<dbReference type="InterPro" id="IPR036921">
    <property type="entry name" value="PurM-like_N_sf"/>
</dbReference>
<dbReference type="InterPro" id="IPR010918">
    <property type="entry name" value="PurM-like_C_dom"/>
</dbReference>
<dbReference type="InterPro" id="IPR016188">
    <property type="entry name" value="PurM-like_N"/>
</dbReference>
<reference evidence="8" key="1">
    <citation type="submission" date="2018-07" db="EMBL/GenBank/DDBJ databases">
        <authorList>
            <person name="Quirk P.G."/>
            <person name="Krulwich T.A."/>
        </authorList>
    </citation>
    <scope>NUCLEOTIDE SEQUENCE</scope>
</reference>
<dbReference type="GO" id="GO:0016260">
    <property type="term" value="P:selenocysteine biosynthetic process"/>
    <property type="evidence" value="ECO:0007669"/>
    <property type="project" value="TreeGrafter"/>
</dbReference>
<dbReference type="EMBL" id="UFQT01001628">
    <property type="protein sequence ID" value="SSX31242.1"/>
    <property type="molecule type" value="Genomic_DNA"/>
</dbReference>
<dbReference type="GO" id="GO:0004756">
    <property type="term" value="F:selenide, water dikinase activity"/>
    <property type="evidence" value="ECO:0007669"/>
    <property type="project" value="TreeGrafter"/>
</dbReference>
<evidence type="ECO:0000256" key="2">
    <source>
        <dbReference type="ARBA" id="ARBA00022741"/>
    </source>
</evidence>
<dbReference type="AlphaFoldDB" id="A0A336MLG5"/>
<evidence type="ECO:0000256" key="4">
    <source>
        <dbReference type="ARBA" id="ARBA00022840"/>
    </source>
</evidence>
<dbReference type="InterPro" id="IPR004536">
    <property type="entry name" value="SPS/SelD"/>
</dbReference>
<dbReference type="Gene3D" id="3.30.1330.10">
    <property type="entry name" value="PurM-like, N-terminal domain"/>
    <property type="match status" value="1"/>
</dbReference>
<dbReference type="GO" id="GO:0005524">
    <property type="term" value="F:ATP binding"/>
    <property type="evidence" value="ECO:0007669"/>
    <property type="project" value="UniProtKB-KW"/>
</dbReference>
<organism evidence="8">
    <name type="scientific">Culicoides sonorensis</name>
    <name type="common">Biting midge</name>
    <dbReference type="NCBI Taxonomy" id="179676"/>
    <lineage>
        <taxon>Eukaryota</taxon>
        <taxon>Metazoa</taxon>
        <taxon>Ecdysozoa</taxon>
        <taxon>Arthropoda</taxon>
        <taxon>Hexapoda</taxon>
        <taxon>Insecta</taxon>
        <taxon>Pterygota</taxon>
        <taxon>Neoptera</taxon>
        <taxon>Endopterygota</taxon>
        <taxon>Diptera</taxon>
        <taxon>Nematocera</taxon>
        <taxon>Chironomoidea</taxon>
        <taxon>Ceratopogonidae</taxon>
        <taxon>Ceratopogoninae</taxon>
        <taxon>Culicoides</taxon>
        <taxon>Monoculicoides</taxon>
    </lineage>
</organism>
<sequence>MFNPENHGLEADFRCKVPQNVLDKYLELLGKDDVSKSSDSKHIGIGMDSAVIPLPNHQNLFLVQTVDFFYPLIDDPYLMGKIAFANVVSDIFATGVTMIDKIKMIISAPTEFTEKQRDVVLPLMIKAFKDCADEIKTTLDIDWMAVNPWCMLGGIATSVCHESEIIFPTDAQIDDVLVLTKPLGTQLATNSYIWMKENSDEWKKLKSSEKITEQQVLEMYDSAVKSMSFLNKTAAELMHKYKAHAATDVTGFGLLGHAHNLAEFQKENVSFVIDTLPVIKDVPKVAEILGRDVKLRAGKAVETSGGLLISISKTSVQDFIQEFECLTEFRAIIVGKVISGEKKAKMSETVTIIETKLLKIHSNIPCNMK</sequence>
<keyword evidence="1" id="KW-0808">Transferase</keyword>
<dbReference type="PANTHER" id="PTHR10256:SF0">
    <property type="entry name" value="INACTIVE SELENIDE, WATER DIKINASE-LIKE PROTEIN-RELATED"/>
    <property type="match status" value="1"/>
</dbReference>
<evidence type="ECO:0000259" key="6">
    <source>
        <dbReference type="Pfam" id="PF00586"/>
    </source>
</evidence>
<feature type="domain" description="PurM-like N-terminal" evidence="6">
    <location>
        <begin position="47"/>
        <end position="137"/>
    </location>
</feature>
<keyword evidence="4" id="KW-0067">ATP-binding</keyword>
<evidence type="ECO:0000313" key="8">
    <source>
        <dbReference type="EMBL" id="SSX31242.1"/>
    </source>
</evidence>
<name>A0A336MLG5_CULSO</name>
<proteinExistence type="predicted"/>
<dbReference type="VEuPathDB" id="VectorBase:CSON003452"/>
<dbReference type="Pfam" id="PF02769">
    <property type="entry name" value="AIRS_C"/>
    <property type="match status" value="1"/>
</dbReference>
<accession>A0A336MLG5</accession>
<keyword evidence="3" id="KW-0418">Kinase</keyword>
<dbReference type="FunFam" id="3.90.650.10:FF:000010">
    <property type="entry name" value="Selenide, water dikinase"/>
    <property type="match status" value="1"/>
</dbReference>
<dbReference type="NCBIfam" id="TIGR00476">
    <property type="entry name" value="selD"/>
    <property type="match status" value="1"/>
</dbReference>
<dbReference type="GO" id="GO:0005737">
    <property type="term" value="C:cytoplasm"/>
    <property type="evidence" value="ECO:0007669"/>
    <property type="project" value="TreeGrafter"/>
</dbReference>
<dbReference type="Gene3D" id="3.90.650.10">
    <property type="entry name" value="PurM-like C-terminal domain"/>
    <property type="match status" value="1"/>
</dbReference>
<keyword evidence="2" id="KW-0547">Nucleotide-binding</keyword>
<evidence type="ECO:0000256" key="1">
    <source>
        <dbReference type="ARBA" id="ARBA00022679"/>
    </source>
</evidence>